<name>A0A927MSB1_9ACTN</name>
<dbReference type="EMBL" id="JADBEM010000001">
    <property type="protein sequence ID" value="MBE1605234.1"/>
    <property type="molecule type" value="Genomic_DNA"/>
</dbReference>
<dbReference type="Proteomes" id="UP000638648">
    <property type="component" value="Unassembled WGS sequence"/>
</dbReference>
<organism evidence="6 7">
    <name type="scientific">Actinopolymorpha pittospori</name>
    <dbReference type="NCBI Taxonomy" id="648752"/>
    <lineage>
        <taxon>Bacteria</taxon>
        <taxon>Bacillati</taxon>
        <taxon>Actinomycetota</taxon>
        <taxon>Actinomycetes</taxon>
        <taxon>Propionibacteriales</taxon>
        <taxon>Actinopolymorphaceae</taxon>
        <taxon>Actinopolymorpha</taxon>
    </lineage>
</organism>
<dbReference type="Gene3D" id="3.90.550.10">
    <property type="entry name" value="Spore Coat Polysaccharide Biosynthesis Protein SpsA, Chain A"/>
    <property type="match status" value="1"/>
</dbReference>
<evidence type="ECO:0000259" key="5">
    <source>
        <dbReference type="Pfam" id="PF00535"/>
    </source>
</evidence>
<dbReference type="SUPFAM" id="SSF53448">
    <property type="entry name" value="Nucleotide-diphospho-sugar transferases"/>
    <property type="match status" value="1"/>
</dbReference>
<evidence type="ECO:0000313" key="6">
    <source>
        <dbReference type="EMBL" id="MBE1605234.1"/>
    </source>
</evidence>
<comment type="pathway">
    <text evidence="1">Cell wall biogenesis; cell wall polysaccharide biosynthesis.</text>
</comment>
<dbReference type="PANTHER" id="PTHR43179:SF12">
    <property type="entry name" value="GALACTOFURANOSYLTRANSFERASE GLFT2"/>
    <property type="match status" value="1"/>
</dbReference>
<dbReference type="RefSeq" id="WP_337917568.1">
    <property type="nucleotide sequence ID" value="NZ_BAABJL010000133.1"/>
</dbReference>
<comment type="caution">
    <text evidence="6">The sequence shown here is derived from an EMBL/GenBank/DDBJ whole genome shotgun (WGS) entry which is preliminary data.</text>
</comment>
<evidence type="ECO:0000256" key="1">
    <source>
        <dbReference type="ARBA" id="ARBA00004776"/>
    </source>
</evidence>
<reference evidence="6" key="1">
    <citation type="submission" date="2020-10" db="EMBL/GenBank/DDBJ databases">
        <title>Sequencing the genomes of 1000 actinobacteria strains.</title>
        <authorList>
            <person name="Klenk H.-P."/>
        </authorList>
    </citation>
    <scope>NUCLEOTIDE SEQUENCE</scope>
    <source>
        <strain evidence="6">DSM 45354</strain>
    </source>
</reference>
<dbReference type="InterPro" id="IPR001173">
    <property type="entry name" value="Glyco_trans_2-like"/>
</dbReference>
<dbReference type="AlphaFoldDB" id="A0A927MSB1"/>
<keyword evidence="4" id="KW-0808">Transferase</keyword>
<dbReference type="Pfam" id="PF00535">
    <property type="entry name" value="Glycos_transf_2"/>
    <property type="match status" value="1"/>
</dbReference>
<accession>A0A927MSB1</accession>
<evidence type="ECO:0000256" key="3">
    <source>
        <dbReference type="ARBA" id="ARBA00022676"/>
    </source>
</evidence>
<evidence type="ECO:0000256" key="4">
    <source>
        <dbReference type="ARBA" id="ARBA00022679"/>
    </source>
</evidence>
<keyword evidence="3" id="KW-0328">Glycosyltransferase</keyword>
<protein>
    <submittedName>
        <fullName evidence="6">GT2 family glycosyltransferase</fullName>
    </submittedName>
</protein>
<comment type="similarity">
    <text evidence="2">Belongs to the glycosyltransferase 2 family.</text>
</comment>
<keyword evidence="7" id="KW-1185">Reference proteome</keyword>
<evidence type="ECO:0000256" key="2">
    <source>
        <dbReference type="ARBA" id="ARBA00006739"/>
    </source>
</evidence>
<gene>
    <name evidence="6" type="ORF">HEB94_002082</name>
</gene>
<evidence type="ECO:0000313" key="7">
    <source>
        <dbReference type="Proteomes" id="UP000638648"/>
    </source>
</evidence>
<feature type="domain" description="Glycosyltransferase 2-like" evidence="5">
    <location>
        <begin position="40"/>
        <end position="193"/>
    </location>
</feature>
<sequence length="322" mass="35983">MFTTALQWSSTSEEVARVAYAGSQLAQAPITARNFKLGAVIVTMGNRPVQFKALLDSVRAQVGPPLEVVVVGNGTALPGLPEDVQGIELPENLGLLAGRNVGLAVLRGRRDIDAVLHLDDDGLLPDPHSAEKLRAAFMADPSLGIIGFRIADETGVSQRRHVPRLRAGDPMRASEVTTFLGGGNAIRMDVVEETGDWPAEFYWAHEETDVAWRALDRGWRIAYRPDILLQHPRTSPSRHPVYYRMTARNRVWLARRHLPIPLVPLYLGAWALITILRRPPLAGLRDWMAGFLEGWRSPCGLRRPMRWRTVWRMTRLGRPPIV</sequence>
<dbReference type="InterPro" id="IPR029044">
    <property type="entry name" value="Nucleotide-diphossugar_trans"/>
</dbReference>
<dbReference type="PANTHER" id="PTHR43179">
    <property type="entry name" value="RHAMNOSYLTRANSFERASE WBBL"/>
    <property type="match status" value="1"/>
</dbReference>
<dbReference type="GO" id="GO:0016757">
    <property type="term" value="F:glycosyltransferase activity"/>
    <property type="evidence" value="ECO:0007669"/>
    <property type="project" value="UniProtKB-KW"/>
</dbReference>
<proteinExistence type="inferred from homology"/>